<proteinExistence type="predicted"/>
<evidence type="ECO:0000313" key="2">
    <source>
        <dbReference type="EMBL" id="MBX40301.1"/>
    </source>
</evidence>
<protein>
    <submittedName>
        <fullName evidence="2">Uncharacterized protein</fullName>
    </submittedName>
</protein>
<evidence type="ECO:0000256" key="1">
    <source>
        <dbReference type="SAM" id="MobiDB-lite"/>
    </source>
</evidence>
<dbReference type="AlphaFoldDB" id="A0A2P2NCU4"/>
<feature type="compositionally biased region" description="Basic and acidic residues" evidence="1">
    <location>
        <begin position="1"/>
        <end position="37"/>
    </location>
</feature>
<organism evidence="2">
    <name type="scientific">Rhizophora mucronata</name>
    <name type="common">Asiatic mangrove</name>
    <dbReference type="NCBI Taxonomy" id="61149"/>
    <lineage>
        <taxon>Eukaryota</taxon>
        <taxon>Viridiplantae</taxon>
        <taxon>Streptophyta</taxon>
        <taxon>Embryophyta</taxon>
        <taxon>Tracheophyta</taxon>
        <taxon>Spermatophyta</taxon>
        <taxon>Magnoliopsida</taxon>
        <taxon>eudicotyledons</taxon>
        <taxon>Gunneridae</taxon>
        <taxon>Pentapetalae</taxon>
        <taxon>rosids</taxon>
        <taxon>fabids</taxon>
        <taxon>Malpighiales</taxon>
        <taxon>Rhizophoraceae</taxon>
        <taxon>Rhizophora</taxon>
    </lineage>
</organism>
<feature type="region of interest" description="Disordered" evidence="1">
    <location>
        <begin position="1"/>
        <end position="49"/>
    </location>
</feature>
<accession>A0A2P2NCU4</accession>
<sequence length="49" mass="6066">MRRKENEEMKKKLVRTREVEPEKQESTPRNRNREKIDINSFHGTFIHIE</sequence>
<name>A0A2P2NCU4_RHIMU</name>
<reference evidence="2" key="1">
    <citation type="submission" date="2018-02" db="EMBL/GenBank/DDBJ databases">
        <title>Rhizophora mucronata_Transcriptome.</title>
        <authorList>
            <person name="Meera S.P."/>
            <person name="Sreeshan A."/>
            <person name="Augustine A."/>
        </authorList>
    </citation>
    <scope>NUCLEOTIDE SEQUENCE</scope>
    <source>
        <tissue evidence="2">Leaf</tissue>
    </source>
</reference>
<dbReference type="EMBL" id="GGEC01059817">
    <property type="protein sequence ID" value="MBX40301.1"/>
    <property type="molecule type" value="Transcribed_RNA"/>
</dbReference>